<feature type="domain" description="PDZ" evidence="5">
    <location>
        <begin position="280"/>
        <end position="357"/>
    </location>
</feature>
<dbReference type="SUPFAM" id="SSF50156">
    <property type="entry name" value="PDZ domain-like"/>
    <property type="match status" value="2"/>
</dbReference>
<dbReference type="InterPro" id="IPR001940">
    <property type="entry name" value="Peptidase_S1C"/>
</dbReference>
<comment type="similarity">
    <text evidence="1">Belongs to the peptidase S1C family.</text>
</comment>
<dbReference type="PANTHER" id="PTHR22939:SF129">
    <property type="entry name" value="SERINE PROTEASE HTRA2, MITOCHONDRIAL"/>
    <property type="match status" value="1"/>
</dbReference>
<dbReference type="Pfam" id="PF13180">
    <property type="entry name" value="PDZ_2"/>
    <property type="match status" value="1"/>
</dbReference>
<keyword evidence="7" id="KW-1185">Reference proteome</keyword>
<dbReference type="SMART" id="SM00228">
    <property type="entry name" value="PDZ"/>
    <property type="match status" value="2"/>
</dbReference>
<dbReference type="Pfam" id="PF00595">
    <property type="entry name" value="PDZ"/>
    <property type="match status" value="1"/>
</dbReference>
<dbReference type="Gene3D" id="2.40.10.120">
    <property type="match status" value="1"/>
</dbReference>
<evidence type="ECO:0000256" key="4">
    <source>
        <dbReference type="ARBA" id="ARBA00022825"/>
    </source>
</evidence>
<evidence type="ECO:0000259" key="5">
    <source>
        <dbReference type="PROSITE" id="PS50106"/>
    </source>
</evidence>
<proteinExistence type="inferred from homology"/>
<dbReference type="PANTHER" id="PTHR22939">
    <property type="entry name" value="SERINE PROTEASE FAMILY S1C HTRA-RELATED"/>
    <property type="match status" value="1"/>
</dbReference>
<dbReference type="PROSITE" id="PS50106">
    <property type="entry name" value="PDZ"/>
    <property type="match status" value="1"/>
</dbReference>
<dbReference type="GO" id="GO:0042597">
    <property type="term" value="C:periplasmic space"/>
    <property type="evidence" value="ECO:0007669"/>
    <property type="project" value="TreeGrafter"/>
</dbReference>
<dbReference type="GO" id="GO:0006515">
    <property type="term" value="P:protein quality control for misfolded or incompletely synthesized proteins"/>
    <property type="evidence" value="ECO:0007669"/>
    <property type="project" value="TreeGrafter"/>
</dbReference>
<protein>
    <submittedName>
        <fullName evidence="6">Heat-shock protein</fullName>
    </submittedName>
</protein>
<dbReference type="Pfam" id="PF13365">
    <property type="entry name" value="Trypsin_2"/>
    <property type="match status" value="1"/>
</dbReference>
<dbReference type="FunFam" id="2.40.10.10:FF:000001">
    <property type="entry name" value="Periplasmic serine protease DegS"/>
    <property type="match status" value="1"/>
</dbReference>
<dbReference type="RefSeq" id="WP_105239878.1">
    <property type="nucleotide sequence ID" value="NZ_CP023270.1"/>
</dbReference>
<dbReference type="InterPro" id="IPR001478">
    <property type="entry name" value="PDZ"/>
</dbReference>
<reference evidence="6 7" key="1">
    <citation type="submission" date="2017-09" db="EMBL/GenBank/DDBJ databases">
        <title>Genomic, metabolic, and phenotypic characteristics of bacterial isolates from the natural microbiome of the model nematode Caenorhabditis elegans.</title>
        <authorList>
            <person name="Zimmermann J."/>
            <person name="Obeng N."/>
            <person name="Yang W."/>
            <person name="Obeng O."/>
            <person name="Kissoyan K."/>
            <person name="Pees B."/>
            <person name="Dirksen P."/>
            <person name="Hoppner M."/>
            <person name="Franke A."/>
            <person name="Rosenstiel P."/>
            <person name="Leippe M."/>
            <person name="Dierking K."/>
            <person name="Kaleta C."/>
            <person name="Schulenburg H."/>
        </authorList>
    </citation>
    <scope>NUCLEOTIDE SEQUENCE [LARGE SCALE GENOMIC DNA]</scope>
    <source>
        <strain evidence="6 7">MYb73</strain>
    </source>
</reference>
<evidence type="ECO:0000256" key="3">
    <source>
        <dbReference type="ARBA" id="ARBA00022801"/>
    </source>
</evidence>
<keyword evidence="3" id="KW-0378">Hydrolase</keyword>
<dbReference type="GO" id="GO:0004252">
    <property type="term" value="F:serine-type endopeptidase activity"/>
    <property type="evidence" value="ECO:0007669"/>
    <property type="project" value="InterPro"/>
</dbReference>
<gene>
    <name evidence="6" type="ORF">CLM73_19725</name>
</gene>
<dbReference type="InterPro" id="IPR009003">
    <property type="entry name" value="Peptidase_S1_PA"/>
</dbReference>
<dbReference type="PRINTS" id="PR00834">
    <property type="entry name" value="PROTEASES2C"/>
</dbReference>
<sequence>MPHPASPPRLKFAPATRRALLIFQRLPAALAAVSLLVLASAPLPGRAALPVAVGGQPLPSLAPMLERVTPAVVNISASSDAAASSGGRAVPPGSLRQNVGSGVIVDASQGNILTNHHVVRGASAIRVSLQDGRTFNATVVGSDPDTDLAVLRIAAQNLQALTLSDSSDLRVGDFVVAIGDPYGLGQSASSGIVSALDRSSLRAAGYQNFIQTDASINPGNSGGALVNLNGDLVGINTMIYTPSGGNVGIGFAIPSNLAGEVMQQLLQHGQVQRGGLGLDTLDITPRNTRQLGLAPGSTGVVVARVADGSPAQKAGVQARDQILSIDGKTIGSSAQLRNAEGLLPVGRQVRLGLSRAGAKTEVLLRIEPEQNERLHAGSLDARMMGVEFSEVGRAQRVQGNDGAAVSATFPDRGPVAARLQRGDIVIGVNQRPVSTLADLRNLLAGAGAQPLVLTLLRGRTAYTLQVN</sequence>
<evidence type="ECO:0000313" key="7">
    <source>
        <dbReference type="Proteomes" id="UP000239477"/>
    </source>
</evidence>
<keyword evidence="4" id="KW-0720">Serine protease</keyword>
<evidence type="ECO:0000313" key="6">
    <source>
        <dbReference type="EMBL" id="AVJ29160.1"/>
    </source>
</evidence>
<keyword evidence="2" id="KW-0645">Protease</keyword>
<dbReference type="SUPFAM" id="SSF50494">
    <property type="entry name" value="Trypsin-like serine proteases"/>
    <property type="match status" value="1"/>
</dbReference>
<dbReference type="EMBL" id="CP023270">
    <property type="protein sequence ID" value="AVJ29160.1"/>
    <property type="molecule type" value="Genomic_DNA"/>
</dbReference>
<evidence type="ECO:0000256" key="1">
    <source>
        <dbReference type="ARBA" id="ARBA00010541"/>
    </source>
</evidence>
<organism evidence="6 7">
    <name type="scientific">Achromobacter spanius</name>
    <dbReference type="NCBI Taxonomy" id="217203"/>
    <lineage>
        <taxon>Bacteria</taxon>
        <taxon>Pseudomonadati</taxon>
        <taxon>Pseudomonadota</taxon>
        <taxon>Betaproteobacteria</taxon>
        <taxon>Burkholderiales</taxon>
        <taxon>Alcaligenaceae</taxon>
        <taxon>Achromobacter</taxon>
    </lineage>
</organism>
<dbReference type="Proteomes" id="UP000239477">
    <property type="component" value="Chromosome"/>
</dbReference>
<accession>A0A2S0IAV9</accession>
<dbReference type="Gene3D" id="2.30.42.10">
    <property type="match status" value="2"/>
</dbReference>
<dbReference type="OrthoDB" id="8520726at2"/>
<name>A0A2S0IAV9_9BURK</name>
<dbReference type="InterPro" id="IPR036034">
    <property type="entry name" value="PDZ_sf"/>
</dbReference>
<evidence type="ECO:0000256" key="2">
    <source>
        <dbReference type="ARBA" id="ARBA00022670"/>
    </source>
</evidence>
<dbReference type="AlphaFoldDB" id="A0A2S0IAV9"/>